<dbReference type="Gene3D" id="1.20.1270.180">
    <property type="match status" value="1"/>
</dbReference>
<dbReference type="Pfam" id="PF07007">
    <property type="entry name" value="LprI"/>
    <property type="match status" value="1"/>
</dbReference>
<comment type="caution">
    <text evidence="2">The sequence shown here is derived from an EMBL/GenBank/DDBJ whole genome shotgun (WGS) entry which is preliminary data.</text>
</comment>
<protein>
    <submittedName>
        <fullName evidence="2">Uncharacterized protein YecT (DUF1311 family)</fullName>
    </submittedName>
</protein>
<accession>A0ABV2RBW8</accession>
<reference evidence="2 3" key="1">
    <citation type="submission" date="2024-06" db="EMBL/GenBank/DDBJ databases">
        <title>Sorghum-associated microbial communities from plants grown in Nebraska, USA.</title>
        <authorList>
            <person name="Schachtman D."/>
        </authorList>
    </citation>
    <scope>NUCLEOTIDE SEQUENCE [LARGE SCALE GENOMIC DNA]</scope>
    <source>
        <strain evidence="2 3">2814</strain>
    </source>
</reference>
<evidence type="ECO:0000313" key="2">
    <source>
        <dbReference type="EMBL" id="MET4683505.1"/>
    </source>
</evidence>
<gene>
    <name evidence="2" type="ORF">ABIE19_001414</name>
</gene>
<proteinExistence type="predicted"/>
<feature type="domain" description="Lysozyme inhibitor LprI-like N-terminal" evidence="1">
    <location>
        <begin position="27"/>
        <end position="122"/>
    </location>
</feature>
<dbReference type="Proteomes" id="UP001549313">
    <property type="component" value="Unassembled WGS sequence"/>
</dbReference>
<dbReference type="InterPro" id="IPR009739">
    <property type="entry name" value="LprI-like_N"/>
</dbReference>
<dbReference type="RefSeq" id="WP_354088420.1">
    <property type="nucleotide sequence ID" value="NZ_JBEPTF010000001.1"/>
</dbReference>
<name>A0ABV2RBW8_9CAUL</name>
<dbReference type="EMBL" id="JBEPTF010000001">
    <property type="protein sequence ID" value="MET4683505.1"/>
    <property type="molecule type" value="Genomic_DNA"/>
</dbReference>
<organism evidence="2 3">
    <name type="scientific">Brevundimonas faecalis</name>
    <dbReference type="NCBI Taxonomy" id="947378"/>
    <lineage>
        <taxon>Bacteria</taxon>
        <taxon>Pseudomonadati</taxon>
        <taxon>Pseudomonadota</taxon>
        <taxon>Alphaproteobacteria</taxon>
        <taxon>Caulobacterales</taxon>
        <taxon>Caulobacteraceae</taxon>
        <taxon>Brevundimonas</taxon>
    </lineage>
</organism>
<sequence>MAALLALFGALSINSATVQDDMSDVDCANAGSTMEQNICAGRDVRALEENLRLYTDTAYAVLRENDERDSEALIAEIREGERLWRAYVETACGAVDTYWKPGTIRTVMAASCEMELVRERTHYVWREYLTPMEGLPRLAEPPRSGFD</sequence>
<evidence type="ECO:0000259" key="1">
    <source>
        <dbReference type="Pfam" id="PF07007"/>
    </source>
</evidence>
<evidence type="ECO:0000313" key="3">
    <source>
        <dbReference type="Proteomes" id="UP001549313"/>
    </source>
</evidence>
<keyword evidence="3" id="KW-1185">Reference proteome</keyword>